<evidence type="ECO:0000256" key="3">
    <source>
        <dbReference type="ARBA" id="ARBA00022692"/>
    </source>
</evidence>
<reference evidence="10" key="1">
    <citation type="submission" date="2016-10" db="EMBL/GenBank/DDBJ databases">
        <authorList>
            <person name="Varghese N."/>
            <person name="Submissions S."/>
        </authorList>
    </citation>
    <scope>NUCLEOTIDE SEQUENCE [LARGE SCALE GENOMIC DNA]</scope>
    <source>
        <strain evidence="10">DSM 23317</strain>
    </source>
</reference>
<feature type="transmembrane region" description="Helical" evidence="7">
    <location>
        <begin position="90"/>
        <end position="114"/>
    </location>
</feature>
<keyword evidence="6" id="KW-0653">Protein transport</keyword>
<evidence type="ECO:0000313" key="9">
    <source>
        <dbReference type="EMBL" id="SDJ15647.1"/>
    </source>
</evidence>
<evidence type="ECO:0000256" key="6">
    <source>
        <dbReference type="RuleBase" id="RU004057"/>
    </source>
</evidence>
<dbReference type="EMBL" id="FNEM01000005">
    <property type="protein sequence ID" value="SDJ15647.1"/>
    <property type="molecule type" value="Genomic_DNA"/>
</dbReference>
<keyword evidence="4 7" id="KW-1133">Transmembrane helix</keyword>
<evidence type="ECO:0000313" key="10">
    <source>
        <dbReference type="Proteomes" id="UP000199527"/>
    </source>
</evidence>
<dbReference type="Proteomes" id="UP000199527">
    <property type="component" value="Unassembled WGS sequence"/>
</dbReference>
<evidence type="ECO:0000259" key="8">
    <source>
        <dbReference type="Pfam" id="PF01618"/>
    </source>
</evidence>
<dbReference type="InterPro" id="IPR002898">
    <property type="entry name" value="MotA_ExbB_proton_chnl"/>
</dbReference>
<keyword evidence="10" id="KW-1185">Reference proteome</keyword>
<evidence type="ECO:0000256" key="4">
    <source>
        <dbReference type="ARBA" id="ARBA00022989"/>
    </source>
</evidence>
<comment type="subcellular location">
    <subcellularLocation>
        <location evidence="1">Cell membrane</location>
        <topology evidence="1">Multi-pass membrane protein</topology>
    </subcellularLocation>
    <subcellularLocation>
        <location evidence="6">Membrane</location>
        <topology evidence="6">Multi-pass membrane protein</topology>
    </subcellularLocation>
</comment>
<name>A0A1G8RF61_9GAMM</name>
<keyword evidence="6" id="KW-0813">Transport</keyword>
<protein>
    <submittedName>
        <fullName evidence="9">Outer membrane transport energization protein ExbB</fullName>
    </submittedName>
</protein>
<keyword evidence="5 7" id="KW-0472">Membrane</keyword>
<accession>A0A1G8RF61</accession>
<dbReference type="AlphaFoldDB" id="A0A1G8RF61"/>
<evidence type="ECO:0000256" key="1">
    <source>
        <dbReference type="ARBA" id="ARBA00004651"/>
    </source>
</evidence>
<proteinExistence type="inferred from homology"/>
<dbReference type="OrthoDB" id="4045at2"/>
<feature type="transmembrane region" description="Helical" evidence="7">
    <location>
        <begin position="21"/>
        <end position="42"/>
    </location>
</feature>
<evidence type="ECO:0000256" key="5">
    <source>
        <dbReference type="ARBA" id="ARBA00023136"/>
    </source>
</evidence>
<dbReference type="PANTHER" id="PTHR30625:SF18">
    <property type="entry name" value="TONB2 ENERGY TRANSDUCTION SYSTEM INNER MEMBRANE COMPONENT EXBB"/>
    <property type="match status" value="1"/>
</dbReference>
<dbReference type="Pfam" id="PF01618">
    <property type="entry name" value="MotA_ExbB"/>
    <property type="match status" value="1"/>
</dbReference>
<dbReference type="RefSeq" id="WP_028112234.1">
    <property type="nucleotide sequence ID" value="NZ_FNEM01000005.1"/>
</dbReference>
<keyword evidence="3 7" id="KW-0812">Transmembrane</keyword>
<feature type="domain" description="MotA/TolQ/ExbB proton channel" evidence="8">
    <location>
        <begin position="55"/>
        <end position="167"/>
    </location>
</feature>
<dbReference type="GO" id="GO:0017038">
    <property type="term" value="P:protein import"/>
    <property type="evidence" value="ECO:0007669"/>
    <property type="project" value="TreeGrafter"/>
</dbReference>
<evidence type="ECO:0000256" key="7">
    <source>
        <dbReference type="SAM" id="Phobius"/>
    </source>
</evidence>
<evidence type="ECO:0000256" key="2">
    <source>
        <dbReference type="ARBA" id="ARBA00022475"/>
    </source>
</evidence>
<sequence>MLYLIELWESVRDFMATGGDVLWLVAGALFLMWVLMLERYLYLSFVFPKVRKEVVDNWHAREDKTSWHAHRIREAWLSQAKEQLTARMGLINALVAICPMLGLLGTVTGMIAVFEVMAVQGTGNPRLMAGGISMATIPTMSGMVAALSGVFFSTRLNASLKVSAEKLQDSLSHH</sequence>
<dbReference type="InterPro" id="IPR050790">
    <property type="entry name" value="ExbB/TolQ_transport"/>
</dbReference>
<comment type="similarity">
    <text evidence="6">Belongs to the exbB/tolQ family.</text>
</comment>
<feature type="transmembrane region" description="Helical" evidence="7">
    <location>
        <begin position="126"/>
        <end position="152"/>
    </location>
</feature>
<keyword evidence="2" id="KW-1003">Cell membrane</keyword>
<dbReference type="PANTHER" id="PTHR30625">
    <property type="entry name" value="PROTEIN TOLQ"/>
    <property type="match status" value="1"/>
</dbReference>
<organism evidence="9 10">
    <name type="scientific">Ferrimonas sediminum</name>
    <dbReference type="NCBI Taxonomy" id="718193"/>
    <lineage>
        <taxon>Bacteria</taxon>
        <taxon>Pseudomonadati</taxon>
        <taxon>Pseudomonadota</taxon>
        <taxon>Gammaproteobacteria</taxon>
        <taxon>Alteromonadales</taxon>
        <taxon>Ferrimonadaceae</taxon>
        <taxon>Ferrimonas</taxon>
    </lineage>
</organism>
<dbReference type="GO" id="GO:0005886">
    <property type="term" value="C:plasma membrane"/>
    <property type="evidence" value="ECO:0007669"/>
    <property type="project" value="UniProtKB-SubCell"/>
</dbReference>
<gene>
    <name evidence="9" type="ORF">SAMN04488540_105157</name>
</gene>